<keyword evidence="2" id="KW-1185">Reference proteome</keyword>
<dbReference type="InterPro" id="IPR029058">
    <property type="entry name" value="AB_hydrolase_fold"/>
</dbReference>
<dbReference type="Gene3D" id="3.40.50.1820">
    <property type="entry name" value="alpha/beta hydrolase"/>
    <property type="match status" value="1"/>
</dbReference>
<evidence type="ECO:0000313" key="1">
    <source>
        <dbReference type="EMBL" id="KMT64221.1"/>
    </source>
</evidence>
<sequence>MSTDKVADTEQCKKTILYLHGFLSSNQSAKAVETINYVKEHHSDIDIIAPLLPSRPDEVVKLLNVLLKQYRTSLIGFIGSSLGGYFATWCAAQTSKPAVLINPAVKPYALLDDYMGWHQNPYTKDEFEVTADFKQKIKSLEVESVAELKILALLQTKDETLDYKEAEAKFAANELEVIEGGNHAFEHYSDYLPQIIKFLNSSTC</sequence>
<accession>A0A0J8JID6</accession>
<name>A0A0J8JID6_9ALTE</name>
<gene>
    <name evidence="1" type="ORF">XM47_15520</name>
</gene>
<evidence type="ECO:0000313" key="2">
    <source>
        <dbReference type="Proteomes" id="UP000037600"/>
    </source>
</evidence>
<dbReference type="PANTHER" id="PTHR35602:SF3">
    <property type="entry name" value="ESTERASE YQIA"/>
    <property type="match status" value="1"/>
</dbReference>
<dbReference type="InterPro" id="IPR008886">
    <property type="entry name" value="UPF0227/Esterase_YqiA"/>
</dbReference>
<dbReference type="EMBL" id="LAZL01000029">
    <property type="protein sequence ID" value="KMT64221.1"/>
    <property type="molecule type" value="Genomic_DNA"/>
</dbReference>
<dbReference type="Pfam" id="PF05728">
    <property type="entry name" value="UPF0227"/>
    <property type="match status" value="1"/>
</dbReference>
<dbReference type="SUPFAM" id="SSF53474">
    <property type="entry name" value="alpha/beta-Hydrolases"/>
    <property type="match status" value="1"/>
</dbReference>
<comment type="caution">
    <text evidence="1">The sequence shown here is derived from an EMBL/GenBank/DDBJ whole genome shotgun (WGS) entry which is preliminary data.</text>
</comment>
<reference evidence="1 2" key="1">
    <citation type="submission" date="2015-04" db="EMBL/GenBank/DDBJ databases">
        <title>Draft Genome Sequence of the Novel Agar-Digesting Marine Bacterium Q1.</title>
        <authorList>
            <person name="Li Y."/>
            <person name="Li D."/>
            <person name="Chen G."/>
            <person name="Du Z."/>
        </authorList>
    </citation>
    <scope>NUCLEOTIDE SEQUENCE [LARGE SCALE GENOMIC DNA]</scope>
    <source>
        <strain evidence="1 2">Q1</strain>
    </source>
</reference>
<dbReference type="PANTHER" id="PTHR35602">
    <property type="entry name" value="ESTERASE YQIA-RELATED"/>
    <property type="match status" value="1"/>
</dbReference>
<organism evidence="1 2">
    <name type="scientific">Catenovulum maritimum</name>
    <dbReference type="NCBI Taxonomy" id="1513271"/>
    <lineage>
        <taxon>Bacteria</taxon>
        <taxon>Pseudomonadati</taxon>
        <taxon>Pseudomonadota</taxon>
        <taxon>Gammaproteobacteria</taxon>
        <taxon>Alteromonadales</taxon>
        <taxon>Alteromonadaceae</taxon>
        <taxon>Catenovulum</taxon>
    </lineage>
</organism>
<dbReference type="STRING" id="1513271.XM47_15520"/>
<evidence type="ECO:0008006" key="3">
    <source>
        <dbReference type="Google" id="ProtNLM"/>
    </source>
</evidence>
<dbReference type="AlphaFoldDB" id="A0A0J8JID6"/>
<dbReference type="Proteomes" id="UP000037600">
    <property type="component" value="Unassembled WGS sequence"/>
</dbReference>
<dbReference type="PATRIC" id="fig|1513271.3.peg.3198"/>
<protein>
    <recommendedName>
        <fullName evidence="3">Esterase</fullName>
    </recommendedName>
</protein>
<proteinExistence type="predicted"/>